<dbReference type="PANTHER" id="PTHR38600:SF1">
    <property type="entry name" value="TRANSCRIPTIONAL REGULATORY PROTEIN"/>
    <property type="match status" value="1"/>
</dbReference>
<evidence type="ECO:0000313" key="3">
    <source>
        <dbReference type="EMBL" id="RED89297.1"/>
    </source>
</evidence>
<proteinExistence type="predicted"/>
<evidence type="ECO:0000313" key="4">
    <source>
        <dbReference type="Proteomes" id="UP000256977"/>
    </source>
</evidence>
<comment type="caution">
    <text evidence="3">The sequence shown here is derived from an EMBL/GenBank/DDBJ whole genome shotgun (WGS) entry which is preliminary data.</text>
</comment>
<dbReference type="PANTHER" id="PTHR38600">
    <property type="entry name" value="TRANSCRIPTIONAL REGULATORY PROTEIN"/>
    <property type="match status" value="1"/>
</dbReference>
<dbReference type="Pfam" id="PF01022">
    <property type="entry name" value="HTH_5"/>
    <property type="match status" value="1"/>
</dbReference>
<name>A0A3D9KRN8_9BACL</name>
<reference evidence="3 4" key="1">
    <citation type="submission" date="2018-07" db="EMBL/GenBank/DDBJ databases">
        <title>Genomic Encyclopedia of Type Strains, Phase III (KMG-III): the genomes of soil and plant-associated and newly described type strains.</title>
        <authorList>
            <person name="Whitman W."/>
        </authorList>
    </citation>
    <scope>NUCLEOTIDE SEQUENCE [LARGE SCALE GENOMIC DNA]</scope>
    <source>
        <strain evidence="3 4">CECT 7287</strain>
    </source>
</reference>
<keyword evidence="4" id="KW-1185">Reference proteome</keyword>
<protein>
    <submittedName>
        <fullName evidence="3">ArsR family transcriptional regulator</fullName>
    </submittedName>
</protein>
<dbReference type="GO" id="GO:0003677">
    <property type="term" value="F:DNA binding"/>
    <property type="evidence" value="ECO:0007669"/>
    <property type="project" value="UniProtKB-KW"/>
</dbReference>
<dbReference type="InterPro" id="IPR011991">
    <property type="entry name" value="ArsR-like_HTH"/>
</dbReference>
<dbReference type="InterPro" id="IPR036390">
    <property type="entry name" value="WH_DNA-bd_sf"/>
</dbReference>
<dbReference type="SMART" id="SM00418">
    <property type="entry name" value="HTH_ARSR"/>
    <property type="match status" value="1"/>
</dbReference>
<gene>
    <name evidence="3" type="ORF">DFP98_101272</name>
</gene>
<feature type="domain" description="HTH arsR-type" evidence="2">
    <location>
        <begin position="11"/>
        <end position="85"/>
    </location>
</feature>
<dbReference type="Proteomes" id="UP000256977">
    <property type="component" value="Unassembled WGS sequence"/>
</dbReference>
<dbReference type="SUPFAM" id="SSF46785">
    <property type="entry name" value="Winged helix' DNA-binding domain"/>
    <property type="match status" value="1"/>
</dbReference>
<dbReference type="InterPro" id="IPR036388">
    <property type="entry name" value="WH-like_DNA-bd_sf"/>
</dbReference>
<dbReference type="RefSeq" id="WP_116058749.1">
    <property type="nucleotide sequence ID" value="NZ_QRDZ01000001.1"/>
</dbReference>
<accession>A0A3D9KRN8</accession>
<sequence length="299" mass="33337">MIIQVHSGNTAYFECFASETRLRMIELLNVRPMNIKELAAELELSSAIITKHIQKLEDAGIVGTESLSGLRGRQKVCRLLPDTVTLQFRTPEAKDLRQYSVSVPIGQFSDFQVKPTCGLTSEQALIGMVDDPRYFSDPERVKAKHLWFASGFVEYRIPNYLVGSQNAQSLSLSLELCSEAPGYNENWPSDITFSINGVVIGVWTCPGDYGSQRGAHTPAWWNMGTQHGLLKTLAVRSDGTYLDGIYLSGTTLSDLGIRYGEDLRFRIASREDAEHPGGVSLFGRQFGNYDQEIEVTVHY</sequence>
<dbReference type="EMBL" id="QRDZ01000001">
    <property type="protein sequence ID" value="RED89297.1"/>
    <property type="molecule type" value="Genomic_DNA"/>
</dbReference>
<dbReference type="InterPro" id="IPR001845">
    <property type="entry name" value="HTH_ArsR_DNA-bd_dom"/>
</dbReference>
<evidence type="ECO:0000259" key="2">
    <source>
        <dbReference type="SMART" id="SM00418"/>
    </source>
</evidence>
<dbReference type="CDD" id="cd00090">
    <property type="entry name" value="HTH_ARSR"/>
    <property type="match status" value="1"/>
</dbReference>
<dbReference type="AlphaFoldDB" id="A0A3D9KRN8"/>
<dbReference type="GO" id="GO:0003700">
    <property type="term" value="F:DNA-binding transcription factor activity"/>
    <property type="evidence" value="ECO:0007669"/>
    <property type="project" value="InterPro"/>
</dbReference>
<organism evidence="3 4">
    <name type="scientific">Cohnella phaseoli</name>
    <dbReference type="NCBI Taxonomy" id="456490"/>
    <lineage>
        <taxon>Bacteria</taxon>
        <taxon>Bacillati</taxon>
        <taxon>Bacillota</taxon>
        <taxon>Bacilli</taxon>
        <taxon>Bacillales</taxon>
        <taxon>Paenibacillaceae</taxon>
        <taxon>Cohnella</taxon>
    </lineage>
</organism>
<dbReference type="Gene3D" id="1.10.10.10">
    <property type="entry name" value="Winged helix-like DNA-binding domain superfamily/Winged helix DNA-binding domain"/>
    <property type="match status" value="1"/>
</dbReference>
<dbReference type="OrthoDB" id="9781958at2"/>
<evidence type="ECO:0000256" key="1">
    <source>
        <dbReference type="ARBA" id="ARBA00023125"/>
    </source>
</evidence>
<keyword evidence="1" id="KW-0238">DNA-binding</keyword>